<evidence type="ECO:0000256" key="2">
    <source>
        <dbReference type="SAM" id="MobiDB-lite"/>
    </source>
</evidence>
<organism evidence="4 5">
    <name type="scientific">Mycena maculata</name>
    <dbReference type="NCBI Taxonomy" id="230809"/>
    <lineage>
        <taxon>Eukaryota</taxon>
        <taxon>Fungi</taxon>
        <taxon>Dikarya</taxon>
        <taxon>Basidiomycota</taxon>
        <taxon>Agaricomycotina</taxon>
        <taxon>Agaricomycetes</taxon>
        <taxon>Agaricomycetidae</taxon>
        <taxon>Agaricales</taxon>
        <taxon>Marasmiineae</taxon>
        <taxon>Mycenaceae</taxon>
        <taxon>Mycena</taxon>
    </lineage>
</organism>
<sequence length="740" mass="82912">MDQLHQELDSFGARFQTNRLVDLAINQSANARTIDKIHDMVSGTFFLQKLEKWLRKPPDVTQKHHDTEKLFKAGTGRWLLDGDKFIEWQDNAGFLWIEGPCAGKSVLSATVIGTLFAGQELFTTVENSPPPPAVTFFYYNFRNKETQTVEIALRRIALRLSAQSPHPYRVLDEHYNLSNGQTLPTFRELHRNLEKLQREIGRTYIVLNVLDECKVGEFDQLVDLVSTLRAWAETPLHLLFTSQPRPVFTEGFEGIPCNALGFDVTEEDIRFCLAACLLLKLARCKRADKLAEVLENLPNDLFEANFTLTELTDAIAFDFSNTEQYIYKPDYRKANATTIFDWLERLVIEIKESNETRVELAHASVQDYLLSNQFRAKFSCNLSELEGHSRTFIVQTCISHLLYFGDDPLEEETIPNYPLAVYAGNKWYRHLLQCHDRFILFGAAMRILEDGSQQYKALCYLRWDGRKSPAGSPLYLCCQIGDMARARLPHYHLPYKSIESVMIKYFFFFILKSFLKAHHTSKYHPRVSGFKNGPGITQVESPLGSPRMRLLLHMESWGHSYGFGATRGERKHHAVGPAASVKGVPRGSPPPKKTPRSGPPQRAEAPRSGPSGKRQGGLPRVKYGPKSINWPKVVHTIAFFGGDSGGGQGGLGDIKAVEGLLANNADIHRGFEDCTSLMVASLRGHKYCGECGSALSAASAGGHIEIVHLLLANSANIATQGSPLLQEAGAVLTSEERTLE</sequence>
<dbReference type="InterPro" id="IPR056884">
    <property type="entry name" value="NPHP3-like_N"/>
</dbReference>
<evidence type="ECO:0000256" key="1">
    <source>
        <dbReference type="ARBA" id="ARBA00022737"/>
    </source>
</evidence>
<dbReference type="PANTHER" id="PTHR10039:SF16">
    <property type="entry name" value="GPI INOSITOL-DEACYLASE"/>
    <property type="match status" value="1"/>
</dbReference>
<accession>A0AAD7JXX4</accession>
<name>A0AAD7JXX4_9AGAR</name>
<keyword evidence="5" id="KW-1185">Reference proteome</keyword>
<feature type="region of interest" description="Disordered" evidence="2">
    <location>
        <begin position="572"/>
        <end position="624"/>
    </location>
</feature>
<dbReference type="Gene3D" id="1.25.40.20">
    <property type="entry name" value="Ankyrin repeat-containing domain"/>
    <property type="match status" value="1"/>
</dbReference>
<gene>
    <name evidence="4" type="ORF">DFH07DRAFT_988135</name>
</gene>
<reference evidence="4" key="1">
    <citation type="submission" date="2023-03" db="EMBL/GenBank/DDBJ databases">
        <title>Massive genome expansion in bonnet fungi (Mycena s.s.) driven by repeated elements and novel gene families across ecological guilds.</title>
        <authorList>
            <consortium name="Lawrence Berkeley National Laboratory"/>
            <person name="Harder C.B."/>
            <person name="Miyauchi S."/>
            <person name="Viragh M."/>
            <person name="Kuo A."/>
            <person name="Thoen E."/>
            <person name="Andreopoulos B."/>
            <person name="Lu D."/>
            <person name="Skrede I."/>
            <person name="Drula E."/>
            <person name="Henrissat B."/>
            <person name="Morin E."/>
            <person name="Kohler A."/>
            <person name="Barry K."/>
            <person name="LaButti K."/>
            <person name="Morin E."/>
            <person name="Salamov A."/>
            <person name="Lipzen A."/>
            <person name="Mereny Z."/>
            <person name="Hegedus B."/>
            <person name="Baldrian P."/>
            <person name="Stursova M."/>
            <person name="Weitz H."/>
            <person name="Taylor A."/>
            <person name="Grigoriev I.V."/>
            <person name="Nagy L.G."/>
            <person name="Martin F."/>
            <person name="Kauserud H."/>
        </authorList>
    </citation>
    <scope>NUCLEOTIDE SEQUENCE</scope>
    <source>
        <strain evidence="4">CBHHK188m</strain>
    </source>
</reference>
<protein>
    <recommendedName>
        <fullName evidence="3">Nephrocystin 3-like N-terminal domain-containing protein</fullName>
    </recommendedName>
</protein>
<comment type="caution">
    <text evidence="4">The sequence shown here is derived from an EMBL/GenBank/DDBJ whole genome shotgun (WGS) entry which is preliminary data.</text>
</comment>
<evidence type="ECO:0000259" key="3">
    <source>
        <dbReference type="Pfam" id="PF24883"/>
    </source>
</evidence>
<dbReference type="SUPFAM" id="SSF48403">
    <property type="entry name" value="Ankyrin repeat"/>
    <property type="match status" value="1"/>
</dbReference>
<feature type="domain" description="Nephrocystin 3-like N-terminal" evidence="3">
    <location>
        <begin position="74"/>
        <end position="242"/>
    </location>
</feature>
<dbReference type="AlphaFoldDB" id="A0AAD7JXX4"/>
<dbReference type="PANTHER" id="PTHR10039">
    <property type="entry name" value="AMELOGENIN"/>
    <property type="match status" value="1"/>
</dbReference>
<dbReference type="Proteomes" id="UP001215280">
    <property type="component" value="Unassembled WGS sequence"/>
</dbReference>
<dbReference type="Pfam" id="PF24883">
    <property type="entry name" value="NPHP3_N"/>
    <property type="match status" value="1"/>
</dbReference>
<evidence type="ECO:0000313" key="5">
    <source>
        <dbReference type="Proteomes" id="UP001215280"/>
    </source>
</evidence>
<proteinExistence type="predicted"/>
<keyword evidence="1" id="KW-0677">Repeat</keyword>
<dbReference type="EMBL" id="JARJLG010000016">
    <property type="protein sequence ID" value="KAJ7774146.1"/>
    <property type="molecule type" value="Genomic_DNA"/>
</dbReference>
<evidence type="ECO:0000313" key="4">
    <source>
        <dbReference type="EMBL" id="KAJ7774146.1"/>
    </source>
</evidence>
<dbReference type="InterPro" id="IPR036770">
    <property type="entry name" value="Ankyrin_rpt-contain_sf"/>
</dbReference>